<keyword evidence="2" id="KW-0732">Signal</keyword>
<reference evidence="3 4" key="1">
    <citation type="submission" date="2024-04" db="EMBL/GenBank/DDBJ databases">
        <title>Defined microbial consortia suppress multidrug-resistant proinflammatory Enterobacteriaceae via ecological control.</title>
        <authorList>
            <person name="Furuichi M."/>
            <person name="Kawaguchi T."/>
            <person name="Pust M."/>
            <person name="Yasuma K."/>
            <person name="Plichta D."/>
            <person name="Hasegawa N."/>
            <person name="Ohya T."/>
            <person name="Bhattarai S."/>
            <person name="Sasajima S."/>
            <person name="Aoto Y."/>
            <person name="Tuganbaev T."/>
            <person name="Yaginuma M."/>
            <person name="Ueda M."/>
            <person name="Okahashi N."/>
            <person name="Amafuji K."/>
            <person name="Kiridooshi Y."/>
            <person name="Sugita K."/>
            <person name="Strazar M."/>
            <person name="Skelly A."/>
            <person name="Suda W."/>
            <person name="Hattori M."/>
            <person name="Nakamoto N."/>
            <person name="Caballero S."/>
            <person name="Norman J."/>
            <person name="Olle B."/>
            <person name="Tanoue T."/>
            <person name="Arita M."/>
            <person name="Bucci V."/>
            <person name="Atarashi K."/>
            <person name="Xavier R."/>
            <person name="Honda K."/>
        </authorList>
    </citation>
    <scope>NUCLEOTIDE SEQUENCE [LARGE SCALE GENOMIC DNA]</scope>
    <source>
        <strain evidence="4">k04-0078-D8-1</strain>
    </source>
</reference>
<dbReference type="PROSITE" id="PS51257">
    <property type="entry name" value="PROKAR_LIPOPROTEIN"/>
    <property type="match status" value="1"/>
</dbReference>
<evidence type="ECO:0000313" key="3">
    <source>
        <dbReference type="EMBL" id="GAA6411017.1"/>
    </source>
</evidence>
<feature type="compositionally biased region" description="Polar residues" evidence="1">
    <location>
        <begin position="184"/>
        <end position="195"/>
    </location>
</feature>
<feature type="compositionally biased region" description="Basic and acidic residues" evidence="1">
    <location>
        <begin position="196"/>
        <end position="206"/>
    </location>
</feature>
<gene>
    <name evidence="3" type="ORF">K040078D81_51340</name>
</gene>
<feature type="signal peptide" evidence="2">
    <location>
        <begin position="1"/>
        <end position="30"/>
    </location>
</feature>
<sequence>MKKRFNFGRLGALALALTLVTSCLTGGTLAKYTTSVDGTGTAMVAKWAFKAGSTDGGTSISTFKLTDTTVGTGVAAEKIAPGTKGEIPIYVDLTDTEVATEIKVDISVTDDTNNLPNNLKFTLNDQEINAGTLEKGTDTNLITVSLSAKDAAKYKENLSINWEWPFNTTGGDTSDKNNGEDAETSNIKVTVTGTQLDKDPESSPTP</sequence>
<protein>
    <recommendedName>
        <fullName evidence="5">Lipoprotein</fullName>
    </recommendedName>
</protein>
<name>A0ABQ0BHT5_9FIRM</name>
<comment type="caution">
    <text evidence="3">The sequence shown here is derived from an EMBL/GenBank/DDBJ whole genome shotgun (WGS) entry which is preliminary data.</text>
</comment>
<evidence type="ECO:0008006" key="5">
    <source>
        <dbReference type="Google" id="ProtNLM"/>
    </source>
</evidence>
<organism evidence="3 4">
    <name type="scientific">Blautia hominis</name>
    <dbReference type="NCBI Taxonomy" id="2025493"/>
    <lineage>
        <taxon>Bacteria</taxon>
        <taxon>Bacillati</taxon>
        <taxon>Bacillota</taxon>
        <taxon>Clostridia</taxon>
        <taxon>Lachnospirales</taxon>
        <taxon>Lachnospiraceae</taxon>
        <taxon>Blautia</taxon>
    </lineage>
</organism>
<proteinExistence type="predicted"/>
<evidence type="ECO:0000256" key="2">
    <source>
        <dbReference type="SAM" id="SignalP"/>
    </source>
</evidence>
<dbReference type="EMBL" id="BAABYW010000002">
    <property type="protein sequence ID" value="GAA6411017.1"/>
    <property type="molecule type" value="Genomic_DNA"/>
</dbReference>
<evidence type="ECO:0000313" key="4">
    <source>
        <dbReference type="Proteomes" id="UP001600943"/>
    </source>
</evidence>
<feature type="chain" id="PRO_5047202571" description="Lipoprotein" evidence="2">
    <location>
        <begin position="31"/>
        <end position="206"/>
    </location>
</feature>
<dbReference type="Proteomes" id="UP001600943">
    <property type="component" value="Unassembled WGS sequence"/>
</dbReference>
<feature type="region of interest" description="Disordered" evidence="1">
    <location>
        <begin position="166"/>
        <end position="206"/>
    </location>
</feature>
<dbReference type="RefSeq" id="WP_390409690.1">
    <property type="nucleotide sequence ID" value="NZ_BAABYW010000002.1"/>
</dbReference>
<keyword evidence="4" id="KW-1185">Reference proteome</keyword>
<evidence type="ECO:0000256" key="1">
    <source>
        <dbReference type="SAM" id="MobiDB-lite"/>
    </source>
</evidence>
<accession>A0ABQ0BHT5</accession>